<dbReference type="Pfam" id="PF00096">
    <property type="entry name" value="zf-C2H2"/>
    <property type="match status" value="2"/>
</dbReference>
<feature type="domain" description="C2H2-type" evidence="7">
    <location>
        <begin position="18"/>
        <end position="40"/>
    </location>
</feature>
<evidence type="ECO:0000256" key="2">
    <source>
        <dbReference type="ARBA" id="ARBA00022737"/>
    </source>
</evidence>
<dbReference type="InterPro" id="IPR050688">
    <property type="entry name" value="Zinc_finger/UBP_domain"/>
</dbReference>
<dbReference type="PANTHER" id="PTHR24403">
    <property type="entry name" value="ZINC FINGER PROTEIN"/>
    <property type="match status" value="1"/>
</dbReference>
<reference evidence="8" key="5">
    <citation type="submission" date="2025-09" db="UniProtKB">
        <authorList>
            <consortium name="Ensembl"/>
        </authorList>
    </citation>
    <scope>IDENTIFICATION</scope>
</reference>
<evidence type="ECO:0000313" key="8">
    <source>
        <dbReference type="Ensembl" id="ENSCMIP00000034010.1"/>
    </source>
</evidence>
<keyword evidence="1" id="KW-0479">Metal-binding</keyword>
<dbReference type="SUPFAM" id="SSF57667">
    <property type="entry name" value="beta-beta-alpha zinc fingers"/>
    <property type="match status" value="3"/>
</dbReference>
<name>A0A4W3JPQ1_CALMI</name>
<feature type="domain" description="C2H2-type" evidence="7">
    <location>
        <begin position="77"/>
        <end position="105"/>
    </location>
</feature>
<dbReference type="InterPro" id="IPR036236">
    <property type="entry name" value="Znf_C2H2_sf"/>
</dbReference>
<keyword evidence="9" id="KW-1185">Reference proteome</keyword>
<sequence length="628" mass="71262">MQKRLTQHLKTHSAEKPHMCDKCGKSFKKRYTFKMHLLTHIQTLGNSRFKCEFCDYICENKKMLLNHQLSHTTDKPFKCDYCKYSTTKEDFLVSHVAIKHTGEKPFSCDLCHFNTKHKKNLRLHVQCRHLEHYEDWGKSHPEEPPRGRRPFFTLQQIEELKQQHDQLQSTQDSIRDAIVPLTYQTVPASVVNPDSLGTATIIYEQGTNESSEIAAQNALDLLLNMSTPRELVSNSMQVAVLKSDGAAQDPSSQESQNPEEEPFAMSPQHMVVTLHVDEQSETVVQEAYETTTIDASEIPQVPINPFTNGTEYNIVTQGSEEIQQDTAVYSGSDGSEDVAHTVVVSGDTLKQYHGHFIMTTDLQGNQFQQIEVCWFGHVSLLQNHMVQHANLRPHKCNQCSFASKNKKDLRRHLLTHTNEKPFACDICGQRFNRNGHLKFHIERLHNSDSVQKKVRQQAVVMSSDDETIGTVTKYIHGPSVPLDETTYIQHITSDGQTVEHLVTADNQVQYIISQDGVQHFVPQEYVVVPEGHHIQVQDGQIHHIQYETDPQVHDGQIQYLPITDQQIVTQAELEAAAHSAVTAVADAAMAQVQGIYTTEATEDQIEQLQQQAIQYEMAHAEVIAYSED</sequence>
<reference evidence="9" key="1">
    <citation type="journal article" date="2006" name="Science">
        <title>Ancient noncoding elements conserved in the human genome.</title>
        <authorList>
            <person name="Venkatesh B."/>
            <person name="Kirkness E.F."/>
            <person name="Loh Y.H."/>
            <person name="Halpern A.L."/>
            <person name="Lee A.P."/>
            <person name="Johnson J."/>
            <person name="Dandona N."/>
            <person name="Viswanathan L.D."/>
            <person name="Tay A."/>
            <person name="Venter J.C."/>
            <person name="Strausberg R.L."/>
            <person name="Brenner S."/>
        </authorList>
    </citation>
    <scope>NUCLEOTIDE SEQUENCE [LARGE SCALE GENOMIC DNA]</scope>
</reference>
<dbReference type="PANTHER" id="PTHR24403:SF36">
    <property type="entry name" value="ZINC FINGER PROTEIN 335"/>
    <property type="match status" value="1"/>
</dbReference>
<protein>
    <submittedName>
        <fullName evidence="8">Zinc finger protein 335</fullName>
    </submittedName>
</protein>
<reference evidence="8" key="4">
    <citation type="submission" date="2025-08" db="UniProtKB">
        <authorList>
            <consortium name="Ensembl"/>
        </authorList>
    </citation>
    <scope>IDENTIFICATION</scope>
</reference>
<dbReference type="GO" id="GO:0045944">
    <property type="term" value="P:positive regulation of transcription by RNA polymerase II"/>
    <property type="evidence" value="ECO:0007669"/>
    <property type="project" value="TreeGrafter"/>
</dbReference>
<accession>A0A4W3JPQ1</accession>
<dbReference type="FunFam" id="3.30.160.60:FF:004444">
    <property type="match status" value="1"/>
</dbReference>
<organism evidence="8 9">
    <name type="scientific">Callorhinchus milii</name>
    <name type="common">Ghost shark</name>
    <dbReference type="NCBI Taxonomy" id="7868"/>
    <lineage>
        <taxon>Eukaryota</taxon>
        <taxon>Metazoa</taxon>
        <taxon>Chordata</taxon>
        <taxon>Craniata</taxon>
        <taxon>Vertebrata</taxon>
        <taxon>Chondrichthyes</taxon>
        <taxon>Holocephali</taxon>
        <taxon>Chimaeriformes</taxon>
        <taxon>Callorhinchidae</taxon>
        <taxon>Callorhinchus</taxon>
    </lineage>
</organism>
<dbReference type="Pfam" id="PF13909">
    <property type="entry name" value="zf-H2C2_5"/>
    <property type="match status" value="1"/>
</dbReference>
<dbReference type="FunFam" id="3.30.160.60:FF:000624">
    <property type="entry name" value="zinc finger protein 697"/>
    <property type="match status" value="1"/>
</dbReference>
<dbReference type="GO" id="GO:0007420">
    <property type="term" value="P:brain development"/>
    <property type="evidence" value="ECO:0007669"/>
    <property type="project" value="TreeGrafter"/>
</dbReference>
<dbReference type="GeneTree" id="ENSGT00940000158508"/>
<dbReference type="GO" id="GO:0005634">
    <property type="term" value="C:nucleus"/>
    <property type="evidence" value="ECO:0007669"/>
    <property type="project" value="TreeGrafter"/>
</dbReference>
<evidence type="ECO:0000259" key="7">
    <source>
        <dbReference type="PROSITE" id="PS50157"/>
    </source>
</evidence>
<evidence type="ECO:0000313" key="9">
    <source>
        <dbReference type="Proteomes" id="UP000314986"/>
    </source>
</evidence>
<dbReference type="AlphaFoldDB" id="A0A4W3JPQ1"/>
<dbReference type="Proteomes" id="UP000314986">
    <property type="component" value="Unassembled WGS sequence"/>
</dbReference>
<proteinExistence type="predicted"/>
<feature type="domain" description="C2H2-type" evidence="7">
    <location>
        <begin position="49"/>
        <end position="76"/>
    </location>
</feature>
<dbReference type="GO" id="GO:0050769">
    <property type="term" value="P:positive regulation of neurogenesis"/>
    <property type="evidence" value="ECO:0007669"/>
    <property type="project" value="TreeGrafter"/>
</dbReference>
<feature type="region of interest" description="Disordered" evidence="6">
    <location>
        <begin position="243"/>
        <end position="263"/>
    </location>
</feature>
<dbReference type="PROSITE" id="PS00028">
    <property type="entry name" value="ZINC_FINGER_C2H2_1"/>
    <property type="match status" value="3"/>
</dbReference>
<gene>
    <name evidence="8" type="primary">znf335</name>
</gene>
<dbReference type="GO" id="GO:0000978">
    <property type="term" value="F:RNA polymerase II cis-regulatory region sequence-specific DNA binding"/>
    <property type="evidence" value="ECO:0007669"/>
    <property type="project" value="TreeGrafter"/>
</dbReference>
<keyword evidence="4" id="KW-0862">Zinc</keyword>
<keyword evidence="3 5" id="KW-0863">Zinc-finger</keyword>
<feature type="domain" description="C2H2-type" evidence="7">
    <location>
        <begin position="394"/>
        <end position="421"/>
    </location>
</feature>
<evidence type="ECO:0000256" key="6">
    <source>
        <dbReference type="SAM" id="MobiDB-lite"/>
    </source>
</evidence>
<reference evidence="9" key="3">
    <citation type="journal article" date="2014" name="Nature">
        <title>Elephant shark genome provides unique insights into gnathostome evolution.</title>
        <authorList>
            <consortium name="International Elephant Shark Genome Sequencing Consortium"/>
            <person name="Venkatesh B."/>
            <person name="Lee A.P."/>
            <person name="Ravi V."/>
            <person name="Maurya A.K."/>
            <person name="Lian M.M."/>
            <person name="Swann J.B."/>
            <person name="Ohta Y."/>
            <person name="Flajnik M.F."/>
            <person name="Sutoh Y."/>
            <person name="Kasahara M."/>
            <person name="Hoon S."/>
            <person name="Gangu V."/>
            <person name="Roy S.W."/>
            <person name="Irimia M."/>
            <person name="Korzh V."/>
            <person name="Kondrychyn I."/>
            <person name="Lim Z.W."/>
            <person name="Tay B.H."/>
            <person name="Tohari S."/>
            <person name="Kong K.W."/>
            <person name="Ho S."/>
            <person name="Lorente-Galdos B."/>
            <person name="Quilez J."/>
            <person name="Marques-Bonet T."/>
            <person name="Raney B.J."/>
            <person name="Ingham P.W."/>
            <person name="Tay A."/>
            <person name="Hillier L.W."/>
            <person name="Minx P."/>
            <person name="Boehm T."/>
            <person name="Wilson R.K."/>
            <person name="Brenner S."/>
            <person name="Warren W.C."/>
        </authorList>
    </citation>
    <scope>NUCLEOTIDE SEQUENCE [LARGE SCALE GENOMIC DNA]</scope>
</reference>
<dbReference type="GO" id="GO:0008270">
    <property type="term" value="F:zinc ion binding"/>
    <property type="evidence" value="ECO:0007669"/>
    <property type="project" value="UniProtKB-KW"/>
</dbReference>
<feature type="domain" description="C2H2-type" evidence="7">
    <location>
        <begin position="422"/>
        <end position="450"/>
    </location>
</feature>
<dbReference type="Ensembl" id="ENSCMIT00000034525.1">
    <property type="protein sequence ID" value="ENSCMIP00000034010.1"/>
    <property type="gene ID" value="ENSCMIG00000014455.1"/>
</dbReference>
<dbReference type="PROSITE" id="PS50157">
    <property type="entry name" value="ZINC_FINGER_C2H2_2"/>
    <property type="match status" value="5"/>
</dbReference>
<evidence type="ECO:0000256" key="3">
    <source>
        <dbReference type="ARBA" id="ARBA00022771"/>
    </source>
</evidence>
<dbReference type="InterPro" id="IPR013087">
    <property type="entry name" value="Znf_C2H2_type"/>
</dbReference>
<evidence type="ECO:0000256" key="5">
    <source>
        <dbReference type="PROSITE-ProRule" id="PRU00042"/>
    </source>
</evidence>
<dbReference type="Gene3D" id="3.30.160.60">
    <property type="entry name" value="Classic Zinc Finger"/>
    <property type="match status" value="5"/>
</dbReference>
<dbReference type="SMART" id="SM00355">
    <property type="entry name" value="ZnF_C2H2"/>
    <property type="match status" value="6"/>
</dbReference>
<keyword evidence="2" id="KW-0677">Repeat</keyword>
<dbReference type="FunFam" id="3.30.160.60:FF:000444">
    <property type="entry name" value="Zinc finger protein 335"/>
    <property type="match status" value="1"/>
</dbReference>
<reference evidence="9" key="2">
    <citation type="journal article" date="2007" name="PLoS Biol.">
        <title>Survey sequencing and comparative analysis of the elephant shark (Callorhinchus milii) genome.</title>
        <authorList>
            <person name="Venkatesh B."/>
            <person name="Kirkness E.F."/>
            <person name="Loh Y.H."/>
            <person name="Halpern A.L."/>
            <person name="Lee A.P."/>
            <person name="Johnson J."/>
            <person name="Dandona N."/>
            <person name="Viswanathan L.D."/>
            <person name="Tay A."/>
            <person name="Venter J.C."/>
            <person name="Strausberg R.L."/>
            <person name="Brenner S."/>
        </authorList>
    </citation>
    <scope>NUCLEOTIDE SEQUENCE [LARGE SCALE GENOMIC DNA]</scope>
</reference>
<evidence type="ECO:0000256" key="4">
    <source>
        <dbReference type="ARBA" id="ARBA00022833"/>
    </source>
</evidence>
<evidence type="ECO:0000256" key="1">
    <source>
        <dbReference type="ARBA" id="ARBA00022723"/>
    </source>
</evidence>